<dbReference type="SUPFAM" id="SSF53850">
    <property type="entry name" value="Periplasmic binding protein-like II"/>
    <property type="match status" value="1"/>
</dbReference>
<dbReference type="InterPro" id="IPR039424">
    <property type="entry name" value="SBP_5"/>
</dbReference>
<dbReference type="Gene3D" id="3.10.105.10">
    <property type="entry name" value="Dipeptide-binding Protein, Domain 3"/>
    <property type="match status" value="1"/>
</dbReference>
<organism evidence="6 7">
    <name type="scientific">Sulfobacillus benefaciens</name>
    <dbReference type="NCBI Taxonomy" id="453960"/>
    <lineage>
        <taxon>Bacteria</taxon>
        <taxon>Bacillati</taxon>
        <taxon>Bacillota</taxon>
        <taxon>Clostridia</taxon>
        <taxon>Eubacteriales</taxon>
        <taxon>Clostridiales Family XVII. Incertae Sedis</taxon>
        <taxon>Sulfobacillus</taxon>
    </lineage>
</organism>
<protein>
    <recommendedName>
        <fullName evidence="5">Solute-binding protein family 5 domain-containing protein</fullName>
    </recommendedName>
</protein>
<comment type="caution">
    <text evidence="6">The sequence shown here is derived from an EMBL/GenBank/DDBJ whole genome shotgun (WGS) entry which is preliminary data.</text>
</comment>
<evidence type="ECO:0000313" key="7">
    <source>
        <dbReference type="Proteomes" id="UP000242699"/>
    </source>
</evidence>
<dbReference type="PANTHER" id="PTHR30290">
    <property type="entry name" value="PERIPLASMIC BINDING COMPONENT OF ABC TRANSPORTER"/>
    <property type="match status" value="1"/>
</dbReference>
<dbReference type="InterPro" id="IPR000914">
    <property type="entry name" value="SBP_5_dom"/>
</dbReference>
<dbReference type="GO" id="GO:0030313">
    <property type="term" value="C:cell envelope"/>
    <property type="evidence" value="ECO:0007669"/>
    <property type="project" value="UniProtKB-SubCell"/>
</dbReference>
<feature type="domain" description="Solute-binding protein family 5" evidence="5">
    <location>
        <begin position="96"/>
        <end position="250"/>
    </location>
</feature>
<dbReference type="EMBL" id="PXYT01000001">
    <property type="protein sequence ID" value="PSR31746.1"/>
    <property type="molecule type" value="Genomic_DNA"/>
</dbReference>
<proteinExistence type="inferred from homology"/>
<reference evidence="6 7" key="1">
    <citation type="journal article" date="2014" name="BMC Genomics">
        <title>Comparison of environmental and isolate Sulfobacillus genomes reveals diverse carbon, sulfur, nitrogen, and hydrogen metabolisms.</title>
        <authorList>
            <person name="Justice N.B."/>
            <person name="Norman A."/>
            <person name="Brown C.T."/>
            <person name="Singh A."/>
            <person name="Thomas B.C."/>
            <person name="Banfield J.F."/>
        </authorList>
    </citation>
    <scope>NUCLEOTIDE SEQUENCE [LARGE SCALE GENOMIC DNA]</scope>
    <source>
        <strain evidence="6">AMDSBA1</strain>
    </source>
</reference>
<evidence type="ECO:0000313" key="6">
    <source>
        <dbReference type="EMBL" id="PSR31746.1"/>
    </source>
</evidence>
<evidence type="ECO:0000259" key="5">
    <source>
        <dbReference type="Pfam" id="PF00496"/>
    </source>
</evidence>
<keyword evidence="4" id="KW-0732">Signal</keyword>
<dbReference type="GO" id="GO:0015833">
    <property type="term" value="P:peptide transport"/>
    <property type="evidence" value="ECO:0007669"/>
    <property type="project" value="TreeGrafter"/>
</dbReference>
<comment type="similarity">
    <text evidence="2">Belongs to the bacterial solute-binding protein 5 family.</text>
</comment>
<dbReference type="AlphaFoldDB" id="A0A2T2XBC6"/>
<name>A0A2T2XBC6_9FIRM</name>
<evidence type="ECO:0000256" key="1">
    <source>
        <dbReference type="ARBA" id="ARBA00004196"/>
    </source>
</evidence>
<comment type="subcellular location">
    <subcellularLocation>
        <location evidence="1">Cell envelope</location>
    </subcellularLocation>
</comment>
<keyword evidence="3" id="KW-0813">Transport</keyword>
<dbReference type="Gene3D" id="3.40.190.10">
    <property type="entry name" value="Periplasmic binding protein-like II"/>
    <property type="match status" value="1"/>
</dbReference>
<dbReference type="Proteomes" id="UP000242699">
    <property type="component" value="Unassembled WGS sequence"/>
</dbReference>
<dbReference type="Pfam" id="PF00496">
    <property type="entry name" value="SBP_bac_5"/>
    <property type="match status" value="1"/>
</dbReference>
<dbReference type="PROSITE" id="PS51257">
    <property type="entry name" value="PROKAR_LIPOPROTEIN"/>
    <property type="match status" value="1"/>
</dbReference>
<evidence type="ECO:0000256" key="3">
    <source>
        <dbReference type="ARBA" id="ARBA00022448"/>
    </source>
</evidence>
<evidence type="ECO:0000256" key="2">
    <source>
        <dbReference type="ARBA" id="ARBA00005695"/>
    </source>
</evidence>
<gene>
    <name evidence="6" type="ORF">C7B43_00530</name>
</gene>
<evidence type="ECO:0000256" key="4">
    <source>
        <dbReference type="ARBA" id="ARBA00022729"/>
    </source>
</evidence>
<dbReference type="GO" id="GO:1904680">
    <property type="term" value="F:peptide transmembrane transporter activity"/>
    <property type="evidence" value="ECO:0007669"/>
    <property type="project" value="TreeGrafter"/>
</dbReference>
<dbReference type="PANTHER" id="PTHR30290:SF10">
    <property type="entry name" value="PERIPLASMIC OLIGOPEPTIDE-BINDING PROTEIN-RELATED"/>
    <property type="match status" value="1"/>
</dbReference>
<sequence length="522" mass="58311">MKKGQTVQQNVRRTAILAGFVISLVTLLAGCGPKVSLPHVRLPHVRLPHPRIFYRPEMILGVPRCSLNPLSSHTKNRNWFISLMYDSLVKIQPDGEVIPDIANSWSIRNHYTTYVFHLNPHAKWWNGRPISVHDVAWSYWLYANPQAPISNAKSLTSLIRGIHIINAGTVEIQLKYPDPAFLSNVAASGSGHPILPAFMLYHVPIKNLPFSPIFNKIPDMMGSGPYRPFSANAQGVKWVANPHYFLGAPKSHVLITTWTNSPAPDINWTSEKTDGKSHVLTYSGPSYYMLLYNSPKIPSAVGTALPEMINRLALARSEAPSFTPAYQPVIPGSPYTVVQPFQNPRAILHDAGYKQIHHTWVDPHGHKIDLGVVTGSDPSAVRLASAIHRQLTAAGWNIRVTTSHNLLHTEETHAFTMALVERRVRPYPLLVQEYGPRSRHNYGEYDSLPFRQSLQNILTSPNPTTATKEALTALLQSPPGAFLLWRAHHIFITSHVHGFRVNPFDPLSSVQNWSVTPSTRQS</sequence>
<accession>A0A2T2XBC6</accession>